<dbReference type="GO" id="GO:0016755">
    <property type="term" value="F:aminoacyltransferase activity"/>
    <property type="evidence" value="ECO:0007669"/>
    <property type="project" value="TreeGrafter"/>
</dbReference>
<feature type="domain" description="Phosphatidylglycerol lysyltransferase C-terminal" evidence="7">
    <location>
        <begin position="492"/>
        <end position="783"/>
    </location>
</feature>
<feature type="transmembrane region" description="Helical" evidence="6">
    <location>
        <begin position="140"/>
        <end position="161"/>
    </location>
</feature>
<dbReference type="PRINTS" id="PR00173">
    <property type="entry name" value="EDTRNSPORT"/>
</dbReference>
<dbReference type="SUPFAM" id="SSF144091">
    <property type="entry name" value="Rhomboid-like"/>
    <property type="match status" value="1"/>
</dbReference>
<organism evidence="8 9">
    <name type="scientific">Arthrobacter psychrolactophilus</name>
    <dbReference type="NCBI Taxonomy" id="92442"/>
    <lineage>
        <taxon>Bacteria</taxon>
        <taxon>Bacillati</taxon>
        <taxon>Actinomycetota</taxon>
        <taxon>Actinomycetes</taxon>
        <taxon>Micrococcales</taxon>
        <taxon>Micrococcaceae</taxon>
        <taxon>Arthrobacter</taxon>
    </lineage>
</organism>
<feature type="transmembrane region" description="Helical" evidence="6">
    <location>
        <begin position="308"/>
        <end position="334"/>
    </location>
</feature>
<feature type="transmembrane region" description="Helical" evidence="6">
    <location>
        <begin position="21"/>
        <end position="43"/>
    </location>
</feature>
<comment type="caution">
    <text evidence="8">The sequence shown here is derived from an EMBL/GenBank/DDBJ whole genome shotgun (WGS) entry which is preliminary data.</text>
</comment>
<gene>
    <name evidence="8" type="ORF">CVS30_03200</name>
</gene>
<evidence type="ECO:0000256" key="6">
    <source>
        <dbReference type="SAM" id="Phobius"/>
    </source>
</evidence>
<evidence type="ECO:0000256" key="2">
    <source>
        <dbReference type="ARBA" id="ARBA00022475"/>
    </source>
</evidence>
<evidence type="ECO:0000256" key="3">
    <source>
        <dbReference type="ARBA" id="ARBA00022692"/>
    </source>
</evidence>
<evidence type="ECO:0000313" key="9">
    <source>
        <dbReference type="Proteomes" id="UP000247980"/>
    </source>
</evidence>
<reference evidence="8 9" key="1">
    <citation type="submission" date="2018-05" db="EMBL/GenBank/DDBJ databases">
        <title>Genetic diversity of glacier-inhabiting Cryobacterium bacteria in China and description of Cryobacterium mengkeensis sp. nov. and Arthrobacter glacialis sp. nov.</title>
        <authorList>
            <person name="Liu Q."/>
            <person name="Xin Y.-H."/>
        </authorList>
    </citation>
    <scope>NUCLEOTIDE SEQUENCE [LARGE SCALE GENOMIC DNA]</scope>
    <source>
        <strain evidence="8 9">B7</strain>
    </source>
</reference>
<dbReference type="InterPro" id="IPR024320">
    <property type="entry name" value="LPG_synthase_C"/>
</dbReference>
<keyword evidence="4 6" id="KW-1133">Transmembrane helix</keyword>
<dbReference type="PANTHER" id="PTHR34697">
    <property type="entry name" value="PHOSPHATIDYLGLYCEROL LYSYLTRANSFERASE"/>
    <property type="match status" value="1"/>
</dbReference>
<feature type="transmembrane region" description="Helical" evidence="6">
    <location>
        <begin position="63"/>
        <end position="90"/>
    </location>
</feature>
<dbReference type="PANTHER" id="PTHR34697:SF2">
    <property type="entry name" value="PHOSPHATIDYLGLYCEROL LYSYLTRANSFERASE"/>
    <property type="match status" value="1"/>
</dbReference>
<sequence length="817" mass="88184">MRDAGAAVWGTVVRSIAQAPLTATLIVAVVVVHVVSGSFLGRLADLPTRVWGFQSIDLLEGRWWNVLTTVLLSSSTASMVLGVAVVGLVLGLAEVMVGTWRATVLFIASQVTAVVLYGALVAVSSRVGLDMPDGFERATLLGPFAASAGALMAASQGIALLWRRRVRVLMLAIAVMLSVYVGHAQHVLILLAVVVGLVIGKLALPALGTGSIARSTSREVRTNLALIVSVFAVGPLVAAMAHVPQGPLAVLRTWITTQDPVSGGCLPGGCHVAGEHLGLLGSSGHLLALMPMVLLLACAEGLRRGNRLALWIAVYAHLLIGVISAFYFQVFAGLGMPIRHGHRTIDINESVWELLPVVLVPVVIAGLLVAGRHHFRVDPDPACRRRIAVFLPLVVLVLVGLYALVWLLEDNDHGRLGMKGLFASIPRLILPYPFPFSYAESVYPRGFFSELIFSYGGVLLWLVSGVSILTVFLSRARRSEEGQHEKAQALVRRGGGSLSWMTLWSGNQYWFNATESVAVAYQEHNGVAVTVGGPIGEASEMSAALDEFIHYCAQESLTPASYSVAQETVEALCERGFKKVPVAAETILDVRTMEFKGKDWQNIRTAVNKAGKLGVSAQWSSYGQLSSGQRTQVHEISEDWVSGQALPELGFTLGGLEELKDENVQLCLAIDDTGRIHAVTSWLPVYSHGQVVSWTLDFMRRNSGAYNGVMEFLIAEAVNHFKESVEYISLSGSPLANSQEQDNSLGRVLGLLARTLEPVYGFASLANFKQRFKPRHESWYLMYQDPLSLPAMGGAVAQAYMPTLSVRSVAKMLRSKP</sequence>
<feature type="transmembrane region" description="Helical" evidence="6">
    <location>
        <begin position="387"/>
        <end position="408"/>
    </location>
</feature>
<dbReference type="RefSeq" id="WP_146233319.1">
    <property type="nucleotide sequence ID" value="NZ_QJVC01000002.1"/>
</dbReference>
<keyword evidence="5 6" id="KW-0472">Membrane</keyword>
<accession>A0A2V5IT25</accession>
<dbReference type="Proteomes" id="UP000247980">
    <property type="component" value="Unassembled WGS sequence"/>
</dbReference>
<protein>
    <recommendedName>
        <fullName evidence="7">Phosphatidylglycerol lysyltransferase C-terminal domain-containing protein</fullName>
    </recommendedName>
</protein>
<keyword evidence="9" id="KW-1185">Reference proteome</keyword>
<feature type="transmembrane region" description="Helical" evidence="6">
    <location>
        <begin position="102"/>
        <end position="120"/>
    </location>
</feature>
<proteinExistence type="predicted"/>
<dbReference type="EMBL" id="QJVC01000002">
    <property type="protein sequence ID" value="PYI39689.1"/>
    <property type="molecule type" value="Genomic_DNA"/>
</dbReference>
<feature type="transmembrane region" description="Helical" evidence="6">
    <location>
        <begin position="452"/>
        <end position="473"/>
    </location>
</feature>
<evidence type="ECO:0000256" key="4">
    <source>
        <dbReference type="ARBA" id="ARBA00022989"/>
    </source>
</evidence>
<feature type="transmembrane region" description="Helical" evidence="6">
    <location>
        <begin position="277"/>
        <end position="296"/>
    </location>
</feature>
<dbReference type="AlphaFoldDB" id="A0A2V5IT25"/>
<dbReference type="OrthoDB" id="594838at2"/>
<feature type="transmembrane region" description="Helical" evidence="6">
    <location>
        <begin position="224"/>
        <end position="243"/>
    </location>
</feature>
<keyword evidence="3 6" id="KW-0812">Transmembrane</keyword>
<feature type="transmembrane region" description="Helical" evidence="6">
    <location>
        <begin position="189"/>
        <end position="212"/>
    </location>
</feature>
<keyword evidence="2" id="KW-1003">Cell membrane</keyword>
<dbReference type="InterPro" id="IPR051211">
    <property type="entry name" value="PG_lysyltransferase"/>
</dbReference>
<dbReference type="GO" id="GO:0055091">
    <property type="term" value="P:phospholipid homeostasis"/>
    <property type="evidence" value="ECO:0007669"/>
    <property type="project" value="TreeGrafter"/>
</dbReference>
<dbReference type="GO" id="GO:0005886">
    <property type="term" value="C:plasma membrane"/>
    <property type="evidence" value="ECO:0007669"/>
    <property type="project" value="UniProtKB-SubCell"/>
</dbReference>
<dbReference type="Pfam" id="PF09924">
    <property type="entry name" value="LPG_synthase_C"/>
    <property type="match status" value="1"/>
</dbReference>
<evidence type="ECO:0000313" key="8">
    <source>
        <dbReference type="EMBL" id="PYI39689.1"/>
    </source>
</evidence>
<evidence type="ECO:0000256" key="5">
    <source>
        <dbReference type="ARBA" id="ARBA00023136"/>
    </source>
</evidence>
<evidence type="ECO:0000256" key="1">
    <source>
        <dbReference type="ARBA" id="ARBA00004651"/>
    </source>
</evidence>
<name>A0A2V5IT25_9MICC</name>
<evidence type="ECO:0000259" key="7">
    <source>
        <dbReference type="Pfam" id="PF09924"/>
    </source>
</evidence>
<feature type="transmembrane region" description="Helical" evidence="6">
    <location>
        <begin position="168"/>
        <end position="183"/>
    </location>
</feature>
<feature type="transmembrane region" description="Helical" evidence="6">
    <location>
        <begin position="354"/>
        <end position="375"/>
    </location>
</feature>
<dbReference type="InterPro" id="IPR035952">
    <property type="entry name" value="Rhomboid-like_sf"/>
</dbReference>
<comment type="subcellular location">
    <subcellularLocation>
        <location evidence="1">Cell membrane</location>
        <topology evidence="1">Multi-pass membrane protein</topology>
    </subcellularLocation>
</comment>